<gene>
    <name evidence="1" type="ORF">Tci_026029</name>
</gene>
<reference evidence="1" key="1">
    <citation type="journal article" date="2019" name="Sci. Rep.">
        <title>Draft genome of Tanacetum cinerariifolium, the natural source of mosquito coil.</title>
        <authorList>
            <person name="Yamashiro T."/>
            <person name="Shiraishi A."/>
            <person name="Satake H."/>
            <person name="Nakayama K."/>
        </authorList>
    </citation>
    <scope>NUCLEOTIDE SEQUENCE</scope>
</reference>
<organism evidence="1">
    <name type="scientific">Tanacetum cinerariifolium</name>
    <name type="common">Dalmatian daisy</name>
    <name type="synonym">Chrysanthemum cinerariifolium</name>
    <dbReference type="NCBI Taxonomy" id="118510"/>
    <lineage>
        <taxon>Eukaryota</taxon>
        <taxon>Viridiplantae</taxon>
        <taxon>Streptophyta</taxon>
        <taxon>Embryophyta</taxon>
        <taxon>Tracheophyta</taxon>
        <taxon>Spermatophyta</taxon>
        <taxon>Magnoliopsida</taxon>
        <taxon>eudicotyledons</taxon>
        <taxon>Gunneridae</taxon>
        <taxon>Pentapetalae</taxon>
        <taxon>asterids</taxon>
        <taxon>campanulids</taxon>
        <taxon>Asterales</taxon>
        <taxon>Asteraceae</taxon>
        <taxon>Asteroideae</taxon>
        <taxon>Anthemideae</taxon>
        <taxon>Anthemidinae</taxon>
        <taxon>Tanacetum</taxon>
    </lineage>
</organism>
<protein>
    <submittedName>
        <fullName evidence="1">Uncharacterized protein</fullName>
    </submittedName>
</protein>
<comment type="caution">
    <text evidence="1">The sequence shown here is derived from an EMBL/GenBank/DDBJ whole genome shotgun (WGS) entry which is preliminary data.</text>
</comment>
<dbReference type="AlphaFoldDB" id="A0A6L2KWL3"/>
<dbReference type="EMBL" id="BKCJ010003269">
    <property type="protein sequence ID" value="GEU54051.1"/>
    <property type="molecule type" value="Genomic_DNA"/>
</dbReference>
<proteinExistence type="predicted"/>
<evidence type="ECO:0000313" key="1">
    <source>
        <dbReference type="EMBL" id="GEU54051.1"/>
    </source>
</evidence>
<sequence length="67" mass="7679">MHGLGHALAAYNLFNTHVTREVSQRRVEEGGYGNDSGGGDVEKEECLFLMYSMIGNFRDQWCYRVFD</sequence>
<accession>A0A6L2KWL3</accession>
<name>A0A6L2KWL3_TANCI</name>